<evidence type="ECO:0000313" key="1">
    <source>
        <dbReference type="EMBL" id="TCS95473.1"/>
    </source>
</evidence>
<dbReference type="AlphaFoldDB" id="A0A4R3L6T9"/>
<evidence type="ECO:0000313" key="2">
    <source>
        <dbReference type="Proteomes" id="UP000294937"/>
    </source>
</evidence>
<organism evidence="1 2">
    <name type="scientific">Hazenella coriacea</name>
    <dbReference type="NCBI Taxonomy" id="1179467"/>
    <lineage>
        <taxon>Bacteria</taxon>
        <taxon>Bacillati</taxon>
        <taxon>Bacillota</taxon>
        <taxon>Bacilli</taxon>
        <taxon>Bacillales</taxon>
        <taxon>Thermoactinomycetaceae</taxon>
        <taxon>Hazenella</taxon>
    </lineage>
</organism>
<sequence>MCSIRKISCESPEKYIWDEFLYLENESVAKRFLTQKYSALGASHAERVSFRNVYDFISYIKQARNSFLSIKKNSLWIQPLLLYYGMMGLLKALLLTIDTDYPQNTTVLRHGLSTRKRKKVPFRFSQDEIRVQKEGLFPHLAKLLGVSIATGETFITRNLLGMIPDLQSTYQRVFNHPSLIPIELSHDHPIPEATHMEWEIEDSVLDQLHLTPQSLVEKLNSHSISSQFRLSLSQDQKNRVQMIWLNSEVPHVNSWSKGFNHPWFMSDKKGNYYLWLSNNCPIHPIPEYLTLYMLLFSLSMLCRYDPPLWGEIIDSDMSEERILIEQLLSTVTRKFPQMILELFYEEKWILRIQ</sequence>
<dbReference type="EMBL" id="SMAG01000002">
    <property type="protein sequence ID" value="TCS95473.1"/>
    <property type="molecule type" value="Genomic_DNA"/>
</dbReference>
<accession>A0A4R3L6T9</accession>
<proteinExistence type="predicted"/>
<comment type="caution">
    <text evidence="1">The sequence shown here is derived from an EMBL/GenBank/DDBJ whole genome shotgun (WGS) entry which is preliminary data.</text>
</comment>
<gene>
    <name evidence="1" type="ORF">EDD58_10246</name>
</gene>
<keyword evidence="2" id="KW-1185">Reference proteome</keyword>
<name>A0A4R3L6T9_9BACL</name>
<reference evidence="1 2" key="1">
    <citation type="submission" date="2019-03" db="EMBL/GenBank/DDBJ databases">
        <title>Genomic Encyclopedia of Type Strains, Phase IV (KMG-IV): sequencing the most valuable type-strain genomes for metagenomic binning, comparative biology and taxonomic classification.</title>
        <authorList>
            <person name="Goeker M."/>
        </authorList>
    </citation>
    <scope>NUCLEOTIDE SEQUENCE [LARGE SCALE GENOMIC DNA]</scope>
    <source>
        <strain evidence="1 2">DSM 45707</strain>
    </source>
</reference>
<dbReference type="Pfam" id="PF14175">
    <property type="entry name" value="YaaC"/>
    <property type="match status" value="1"/>
</dbReference>
<dbReference type="Proteomes" id="UP000294937">
    <property type="component" value="Unassembled WGS sequence"/>
</dbReference>
<protein>
    <submittedName>
        <fullName evidence="1">YaaC-like protein</fullName>
    </submittedName>
</protein>
<dbReference type="InterPro" id="IPR026988">
    <property type="entry name" value="YaaC-like"/>
</dbReference>